<evidence type="ECO:0000313" key="1">
    <source>
        <dbReference type="EMBL" id="CAB3394589.1"/>
    </source>
</evidence>
<accession>A0ACA8ZBN4</accession>
<organism evidence="1 2">
    <name type="scientific">Kyrpidia spormannii</name>
    <dbReference type="NCBI Taxonomy" id="2055160"/>
    <lineage>
        <taxon>Bacteria</taxon>
        <taxon>Bacillati</taxon>
        <taxon>Bacillota</taxon>
        <taxon>Bacilli</taxon>
        <taxon>Bacillales</taxon>
        <taxon>Alicyclobacillaceae</taxon>
        <taxon>Kyrpidia</taxon>
    </lineage>
</organism>
<gene>
    <name evidence="1" type="ORF">FAVT5_2957</name>
</gene>
<evidence type="ECO:0000313" key="2">
    <source>
        <dbReference type="Proteomes" id="UP000501793"/>
    </source>
</evidence>
<protein>
    <submittedName>
        <fullName evidence="1">Uncharacterized protein</fullName>
    </submittedName>
</protein>
<dbReference type="Proteomes" id="UP000501793">
    <property type="component" value="Chromosome"/>
</dbReference>
<reference evidence="1" key="1">
    <citation type="submission" date="2020-04" db="EMBL/GenBank/DDBJ databases">
        <authorList>
            <person name="Hogendoorn C."/>
        </authorList>
    </citation>
    <scope>NUCLEOTIDE SEQUENCE</scope>
    <source>
        <strain evidence="1">FAVT5</strain>
    </source>
</reference>
<sequence length="75" mass="8586">MCSDLLSVRSVPMRNGNFCSAYNDAVAYHVRSVPMRNGNQITMSYISRLFDVRSVPMRNGNLPVLFWQQFLLRGS</sequence>
<dbReference type="EMBL" id="LR792684">
    <property type="protein sequence ID" value="CAB3394589.1"/>
    <property type="molecule type" value="Genomic_DNA"/>
</dbReference>
<name>A0ACA8ZBN4_9BACL</name>
<proteinExistence type="predicted"/>
<keyword evidence="2" id="KW-1185">Reference proteome</keyword>